<organism evidence="1 2">
    <name type="scientific">Russula earlei</name>
    <dbReference type="NCBI Taxonomy" id="71964"/>
    <lineage>
        <taxon>Eukaryota</taxon>
        <taxon>Fungi</taxon>
        <taxon>Dikarya</taxon>
        <taxon>Basidiomycota</taxon>
        <taxon>Agaricomycotina</taxon>
        <taxon>Agaricomycetes</taxon>
        <taxon>Russulales</taxon>
        <taxon>Russulaceae</taxon>
        <taxon>Russula</taxon>
    </lineage>
</organism>
<keyword evidence="2" id="KW-1185">Reference proteome</keyword>
<proteinExistence type="predicted"/>
<sequence length="192" mass="21097">MRKSAVAAFICLAMGVAALSSSLPSTSVRTNLSKRSQPPHRQTGSNGHRVNEPPHVPLWLVGSSRVNYPPEYHGEFRSTTDPLRWETRDSWGDIQSSFPVPPGWSPPGPGILVPLNWSPPEVGPPIGNPPHTSANDERYTPPNTPLPTEPERNANHAINRGESAQWRTLPGRVFAKALKQGRHPTYEDGRRG</sequence>
<reference evidence="1" key="1">
    <citation type="submission" date="2021-03" db="EMBL/GenBank/DDBJ databases">
        <title>Evolutionary priming and transition to the ectomycorrhizal habit in an iconic lineage of mushroom-forming fungi: is preadaptation a requirement?</title>
        <authorList>
            <consortium name="DOE Joint Genome Institute"/>
            <person name="Looney B.P."/>
            <person name="Miyauchi S."/>
            <person name="Morin E."/>
            <person name="Drula E."/>
            <person name="Courty P.E."/>
            <person name="Chicoki N."/>
            <person name="Fauchery L."/>
            <person name="Kohler A."/>
            <person name="Kuo A."/>
            <person name="LaButti K."/>
            <person name="Pangilinan J."/>
            <person name="Lipzen A."/>
            <person name="Riley R."/>
            <person name="Andreopoulos W."/>
            <person name="He G."/>
            <person name="Johnson J."/>
            <person name="Barry K.W."/>
            <person name="Grigoriev I.V."/>
            <person name="Nagy L."/>
            <person name="Hibbett D."/>
            <person name="Henrissat B."/>
            <person name="Matheny P.B."/>
            <person name="Labbe J."/>
            <person name="Martin A.F."/>
        </authorList>
    </citation>
    <scope>NUCLEOTIDE SEQUENCE</scope>
    <source>
        <strain evidence="1">BPL698</strain>
    </source>
</reference>
<dbReference type="EMBL" id="JAGFNK010000207">
    <property type="protein sequence ID" value="KAI9458714.1"/>
    <property type="molecule type" value="Genomic_DNA"/>
</dbReference>
<comment type="caution">
    <text evidence="1">The sequence shown here is derived from an EMBL/GenBank/DDBJ whole genome shotgun (WGS) entry which is preliminary data.</text>
</comment>
<evidence type="ECO:0000313" key="2">
    <source>
        <dbReference type="Proteomes" id="UP001207468"/>
    </source>
</evidence>
<protein>
    <submittedName>
        <fullName evidence="1">Uncharacterized protein</fullName>
    </submittedName>
</protein>
<evidence type="ECO:0000313" key="1">
    <source>
        <dbReference type="EMBL" id="KAI9458714.1"/>
    </source>
</evidence>
<gene>
    <name evidence="1" type="ORF">F5148DRAFT_1220190</name>
</gene>
<name>A0ACC0U227_9AGAM</name>
<dbReference type="Proteomes" id="UP001207468">
    <property type="component" value="Unassembled WGS sequence"/>
</dbReference>
<accession>A0ACC0U227</accession>